<dbReference type="InterPro" id="IPR007454">
    <property type="entry name" value="UPF0250_YbeD-like"/>
</dbReference>
<name>A0ABU6IUR0_9FLAO</name>
<organism evidence="1 2">
    <name type="scientific">Flagellimonas halotolerans</name>
    <dbReference type="NCBI Taxonomy" id="3112164"/>
    <lineage>
        <taxon>Bacteria</taxon>
        <taxon>Pseudomonadati</taxon>
        <taxon>Bacteroidota</taxon>
        <taxon>Flavobacteriia</taxon>
        <taxon>Flavobacteriales</taxon>
        <taxon>Flavobacteriaceae</taxon>
        <taxon>Flagellimonas</taxon>
    </lineage>
</organism>
<gene>
    <name evidence="1" type="ORF">VOP03_15270</name>
</gene>
<keyword evidence="2" id="KW-1185">Reference proteome</keyword>
<comment type="caution">
    <text evidence="1">The sequence shown here is derived from an EMBL/GenBank/DDBJ whole genome shotgun (WGS) entry which is preliminary data.</text>
</comment>
<reference evidence="1 2" key="1">
    <citation type="submission" date="2024-01" db="EMBL/GenBank/DDBJ databases">
        <title>The strains designed SYSU M86414 and SYSU M84420 isolated from the marine sediment in San Sha City (Hainan Province, China).</title>
        <authorList>
            <person name="Guo D."/>
        </authorList>
    </citation>
    <scope>NUCLEOTIDE SEQUENCE [LARGE SCALE GENOMIC DNA]</scope>
    <source>
        <strain evidence="1 2">SYSU M84420</strain>
    </source>
</reference>
<sequence>MDKKSTEEFYTKLREKLLETTNWPSDYLYKFIVPTDEKRIAQINKIFDNTGAVIESKKSKKGTYTSLSVMVHLKNPDEVIKKYKEVSVVEGVISL</sequence>
<accession>A0ABU6IUR0</accession>
<protein>
    <submittedName>
        <fullName evidence="1">DUF493 family protein</fullName>
    </submittedName>
</protein>
<dbReference type="RefSeq" id="WP_293162717.1">
    <property type="nucleotide sequence ID" value="NZ_JAYKYV010000018.1"/>
</dbReference>
<dbReference type="SUPFAM" id="SSF117991">
    <property type="entry name" value="YbeD/HP0495-like"/>
    <property type="match status" value="1"/>
</dbReference>
<dbReference type="Gene3D" id="3.30.70.260">
    <property type="match status" value="1"/>
</dbReference>
<proteinExistence type="predicted"/>
<dbReference type="Pfam" id="PF04359">
    <property type="entry name" value="DUF493"/>
    <property type="match status" value="1"/>
</dbReference>
<evidence type="ECO:0000313" key="2">
    <source>
        <dbReference type="Proteomes" id="UP001355298"/>
    </source>
</evidence>
<evidence type="ECO:0000313" key="1">
    <source>
        <dbReference type="EMBL" id="MEC4266716.1"/>
    </source>
</evidence>
<dbReference type="EMBL" id="JAYMGW010000018">
    <property type="protein sequence ID" value="MEC4266716.1"/>
    <property type="molecule type" value="Genomic_DNA"/>
</dbReference>
<dbReference type="Proteomes" id="UP001355298">
    <property type="component" value="Unassembled WGS sequence"/>
</dbReference>
<dbReference type="InterPro" id="IPR027471">
    <property type="entry name" value="YbeD-like_sf"/>
</dbReference>